<feature type="region of interest" description="Disordered" evidence="1">
    <location>
        <begin position="1"/>
        <end position="32"/>
    </location>
</feature>
<evidence type="ECO:0000313" key="2">
    <source>
        <dbReference type="EMBL" id="KAK3583657.1"/>
    </source>
</evidence>
<feature type="compositionally biased region" description="Basic and acidic residues" evidence="1">
    <location>
        <begin position="1"/>
        <end position="14"/>
    </location>
</feature>
<reference evidence="2" key="3">
    <citation type="submission" date="2023-05" db="EMBL/GenBank/DDBJ databases">
        <authorList>
            <person name="Smith C.H."/>
        </authorList>
    </citation>
    <scope>NUCLEOTIDE SEQUENCE</scope>
    <source>
        <strain evidence="2">CHS0354</strain>
        <tissue evidence="2">Mantle</tissue>
    </source>
</reference>
<name>A0AAE0S1J8_9BIVA</name>
<evidence type="ECO:0000313" key="3">
    <source>
        <dbReference type="Proteomes" id="UP001195483"/>
    </source>
</evidence>
<proteinExistence type="predicted"/>
<evidence type="ECO:0000256" key="1">
    <source>
        <dbReference type="SAM" id="MobiDB-lite"/>
    </source>
</evidence>
<organism evidence="2 3">
    <name type="scientific">Potamilus streckersoni</name>
    <dbReference type="NCBI Taxonomy" id="2493646"/>
    <lineage>
        <taxon>Eukaryota</taxon>
        <taxon>Metazoa</taxon>
        <taxon>Spiralia</taxon>
        <taxon>Lophotrochozoa</taxon>
        <taxon>Mollusca</taxon>
        <taxon>Bivalvia</taxon>
        <taxon>Autobranchia</taxon>
        <taxon>Heteroconchia</taxon>
        <taxon>Palaeoheterodonta</taxon>
        <taxon>Unionida</taxon>
        <taxon>Unionoidea</taxon>
        <taxon>Unionidae</taxon>
        <taxon>Ambleminae</taxon>
        <taxon>Lampsilini</taxon>
        <taxon>Potamilus</taxon>
    </lineage>
</organism>
<dbReference type="EMBL" id="JAEAOA010001314">
    <property type="protein sequence ID" value="KAK3583657.1"/>
    <property type="molecule type" value="Genomic_DNA"/>
</dbReference>
<sequence length="71" mass="8121">MISDARGMEKESKRTPNVHQLQRQTRDRESPNTKAIVIIANFTNTRKADDTGSLYTNAMVMIKQLRTNQVT</sequence>
<reference evidence="2" key="1">
    <citation type="journal article" date="2021" name="Genome Biol. Evol.">
        <title>A High-Quality Reference Genome for a Parasitic Bivalve with Doubly Uniparental Inheritance (Bivalvia: Unionida).</title>
        <authorList>
            <person name="Smith C.H."/>
        </authorList>
    </citation>
    <scope>NUCLEOTIDE SEQUENCE</scope>
    <source>
        <strain evidence="2">CHS0354</strain>
    </source>
</reference>
<gene>
    <name evidence="2" type="ORF">CHS0354_021395</name>
</gene>
<comment type="caution">
    <text evidence="2">The sequence shown here is derived from an EMBL/GenBank/DDBJ whole genome shotgun (WGS) entry which is preliminary data.</text>
</comment>
<accession>A0AAE0S1J8</accession>
<keyword evidence="3" id="KW-1185">Reference proteome</keyword>
<dbReference type="Proteomes" id="UP001195483">
    <property type="component" value="Unassembled WGS sequence"/>
</dbReference>
<protein>
    <submittedName>
        <fullName evidence="2">Uncharacterized protein</fullName>
    </submittedName>
</protein>
<dbReference type="AlphaFoldDB" id="A0AAE0S1J8"/>
<reference evidence="2" key="2">
    <citation type="journal article" date="2021" name="Genome Biol. Evol.">
        <title>Developing a high-quality reference genome for a parasitic bivalve with doubly uniparental inheritance (Bivalvia: Unionida).</title>
        <authorList>
            <person name="Smith C.H."/>
        </authorList>
    </citation>
    <scope>NUCLEOTIDE SEQUENCE</scope>
    <source>
        <strain evidence="2">CHS0354</strain>
        <tissue evidence="2">Mantle</tissue>
    </source>
</reference>